<dbReference type="EMBL" id="JAZDQP010000003">
    <property type="protein sequence ID" value="MEE1865802.1"/>
    <property type="molecule type" value="Genomic_DNA"/>
</dbReference>
<feature type="domain" description="HTH lysR-type" evidence="6">
    <location>
        <begin position="1"/>
        <end position="59"/>
    </location>
</feature>
<protein>
    <submittedName>
        <fullName evidence="7">LysR family transcriptional regulator</fullName>
    </submittedName>
</protein>
<dbReference type="InterPro" id="IPR036388">
    <property type="entry name" value="WH-like_DNA-bd_sf"/>
</dbReference>
<evidence type="ECO:0000256" key="1">
    <source>
        <dbReference type="ARBA" id="ARBA00009437"/>
    </source>
</evidence>
<dbReference type="AlphaFoldDB" id="A0AB35WN82"/>
<dbReference type="PANTHER" id="PTHR30537:SF5">
    <property type="entry name" value="HTH-TYPE TRANSCRIPTIONAL ACTIVATOR TTDR-RELATED"/>
    <property type="match status" value="1"/>
</dbReference>
<dbReference type="GO" id="GO:0003677">
    <property type="term" value="F:DNA binding"/>
    <property type="evidence" value="ECO:0007669"/>
    <property type="project" value="UniProtKB-KW"/>
</dbReference>
<dbReference type="RefSeq" id="WP_330078961.1">
    <property type="nucleotide sequence ID" value="NZ_JAZDCU010000003.1"/>
</dbReference>
<feature type="region of interest" description="Disordered" evidence="5">
    <location>
        <begin position="300"/>
        <end position="322"/>
    </location>
</feature>
<dbReference type="Pfam" id="PF03466">
    <property type="entry name" value="LysR_substrate"/>
    <property type="match status" value="1"/>
</dbReference>
<keyword evidence="2" id="KW-0805">Transcription regulation</keyword>
<evidence type="ECO:0000256" key="2">
    <source>
        <dbReference type="ARBA" id="ARBA00023015"/>
    </source>
</evidence>
<dbReference type="Gene3D" id="1.10.10.10">
    <property type="entry name" value="Winged helix-like DNA-binding domain superfamily/Winged helix DNA-binding domain"/>
    <property type="match status" value="1"/>
</dbReference>
<dbReference type="Pfam" id="PF00126">
    <property type="entry name" value="HTH_1"/>
    <property type="match status" value="1"/>
</dbReference>
<evidence type="ECO:0000256" key="4">
    <source>
        <dbReference type="ARBA" id="ARBA00023163"/>
    </source>
</evidence>
<evidence type="ECO:0000313" key="8">
    <source>
        <dbReference type="Proteomes" id="UP001307839"/>
    </source>
</evidence>
<dbReference type="PROSITE" id="PS50931">
    <property type="entry name" value="HTH_LYSR"/>
    <property type="match status" value="1"/>
</dbReference>
<proteinExistence type="inferred from homology"/>
<organism evidence="7 8">
    <name type="scientific">Pseudomonas auratipiscis</name>
    <dbReference type="NCBI Taxonomy" id="3115853"/>
    <lineage>
        <taxon>Bacteria</taxon>
        <taxon>Pseudomonadati</taxon>
        <taxon>Pseudomonadota</taxon>
        <taxon>Gammaproteobacteria</taxon>
        <taxon>Pseudomonadales</taxon>
        <taxon>Pseudomonadaceae</taxon>
        <taxon>Pseudomonas</taxon>
    </lineage>
</organism>
<dbReference type="FunFam" id="3.40.190.290:FF:000001">
    <property type="entry name" value="Transcriptional regulator, LysR family"/>
    <property type="match status" value="1"/>
</dbReference>
<dbReference type="InterPro" id="IPR058163">
    <property type="entry name" value="LysR-type_TF_proteobact-type"/>
</dbReference>
<name>A0AB35WN82_9PSED</name>
<evidence type="ECO:0000313" key="7">
    <source>
        <dbReference type="EMBL" id="MEE1865802.1"/>
    </source>
</evidence>
<dbReference type="GO" id="GO:0003700">
    <property type="term" value="F:DNA-binding transcription factor activity"/>
    <property type="evidence" value="ECO:0007669"/>
    <property type="project" value="InterPro"/>
</dbReference>
<keyword evidence="4" id="KW-0804">Transcription</keyword>
<keyword evidence="3" id="KW-0238">DNA-binding</keyword>
<dbReference type="PANTHER" id="PTHR30537">
    <property type="entry name" value="HTH-TYPE TRANSCRIPTIONAL REGULATOR"/>
    <property type="match status" value="1"/>
</dbReference>
<dbReference type="SUPFAM" id="SSF46785">
    <property type="entry name" value="Winged helix' DNA-binding domain"/>
    <property type="match status" value="1"/>
</dbReference>
<evidence type="ECO:0000256" key="3">
    <source>
        <dbReference type="ARBA" id="ARBA00023125"/>
    </source>
</evidence>
<dbReference type="CDD" id="cd08422">
    <property type="entry name" value="PBP2_CrgA_like"/>
    <property type="match status" value="1"/>
</dbReference>
<comment type="caution">
    <text evidence="7">The sequence shown here is derived from an EMBL/GenBank/DDBJ whole genome shotgun (WGS) entry which is preliminary data.</text>
</comment>
<dbReference type="FunFam" id="1.10.10.10:FF:000001">
    <property type="entry name" value="LysR family transcriptional regulator"/>
    <property type="match status" value="1"/>
</dbReference>
<dbReference type="SUPFAM" id="SSF53850">
    <property type="entry name" value="Periplasmic binding protein-like II"/>
    <property type="match status" value="1"/>
</dbReference>
<dbReference type="Gene3D" id="3.40.190.290">
    <property type="match status" value="1"/>
</dbReference>
<evidence type="ECO:0000256" key="5">
    <source>
        <dbReference type="SAM" id="MobiDB-lite"/>
    </source>
</evidence>
<accession>A0AB35WN82</accession>
<keyword evidence="8" id="KW-1185">Reference proteome</keyword>
<dbReference type="InterPro" id="IPR005119">
    <property type="entry name" value="LysR_subst-bd"/>
</dbReference>
<dbReference type="Proteomes" id="UP001307839">
    <property type="component" value="Unassembled WGS sequence"/>
</dbReference>
<dbReference type="InterPro" id="IPR000847">
    <property type="entry name" value="LysR_HTH_N"/>
</dbReference>
<dbReference type="InterPro" id="IPR036390">
    <property type="entry name" value="WH_DNA-bd_sf"/>
</dbReference>
<evidence type="ECO:0000259" key="6">
    <source>
        <dbReference type="PROSITE" id="PS50931"/>
    </source>
</evidence>
<reference evidence="7 8" key="1">
    <citation type="submission" date="2024-01" db="EMBL/GenBank/DDBJ databases">
        <title>Unpublished Manusciprt.</title>
        <authorList>
            <person name="Duman M."/>
            <person name="Valdes E.G."/>
            <person name="Ajmi N."/>
            <person name="Altun S."/>
            <person name="Saticioglu I.B."/>
        </authorList>
    </citation>
    <scope>NUCLEOTIDE SEQUENCE [LARGE SCALE GENOMIC DNA]</scope>
    <source>
        <strain evidence="7 8">120P</strain>
    </source>
</reference>
<comment type="similarity">
    <text evidence="1">Belongs to the LysR transcriptional regulatory family.</text>
</comment>
<sequence>MDVLLAMRTFRRVVERGSFSQAAVDLGQSTAAVSKQVRQLEKHLGSLLLLRTTRRMSLSEAGQAYFSECCHLLEELDALERATQSGSSEPSGRLRVNAPLSFGLKVLSPILVAFMQRYPDLKVELTLDDRLLDVVSEGFDVSLRIRSHLPDSSLVARRLGEVAQVICAAPAYLKANGTPLSVEALREHSCLAYRLAEHPGSWQLQGPQGNSRLELPVRLAVDNSLMLSEMLLAGLGIGALPSFIAQPLLDSGQLMQLLPEQSMPRRSIYALYASHRHVSQKVRVFVDFLACALQALPPDTPASDASAGAVKTSLTPPCPAAR</sequence>
<gene>
    <name evidence="7" type="ORF">V0R53_05270</name>
</gene>